<keyword evidence="1" id="KW-1133">Transmembrane helix</keyword>
<dbReference type="STRING" id="1294263.JCM21531_1219"/>
<evidence type="ECO:0000313" key="3">
    <source>
        <dbReference type="EMBL" id="GAE87819.1"/>
    </source>
</evidence>
<dbReference type="RefSeq" id="WP_038287696.1">
    <property type="nucleotide sequence ID" value="NZ_BAVR01000010.1"/>
</dbReference>
<evidence type="ECO:0000259" key="2">
    <source>
        <dbReference type="Pfam" id="PF00561"/>
    </source>
</evidence>
<name>W4V4Y5_9FIRM</name>
<accession>W4V4Y5</accession>
<dbReference type="SUPFAM" id="SSF53474">
    <property type="entry name" value="alpha/beta-Hydrolases"/>
    <property type="match status" value="1"/>
</dbReference>
<dbReference type="Pfam" id="PF00561">
    <property type="entry name" value="Abhydrolase_1"/>
    <property type="match status" value="1"/>
</dbReference>
<protein>
    <submittedName>
        <fullName evidence="3">Alpha/beta hydrolase</fullName>
    </submittedName>
</protein>
<dbReference type="PANTHER" id="PTHR43358:SF4">
    <property type="entry name" value="ALPHA_BETA HYDROLASE FOLD-1 DOMAIN-CONTAINING PROTEIN"/>
    <property type="match status" value="1"/>
</dbReference>
<comment type="caution">
    <text evidence="3">The sequence shown here is derived from an EMBL/GenBank/DDBJ whole genome shotgun (WGS) entry which is preliminary data.</text>
</comment>
<proteinExistence type="predicted"/>
<dbReference type="PANTHER" id="PTHR43358">
    <property type="entry name" value="ALPHA/BETA-HYDROLASE"/>
    <property type="match status" value="1"/>
</dbReference>
<dbReference type="EMBL" id="BAVR01000010">
    <property type="protein sequence ID" value="GAE87819.1"/>
    <property type="molecule type" value="Genomic_DNA"/>
</dbReference>
<dbReference type="Proteomes" id="UP000019109">
    <property type="component" value="Unassembled WGS sequence"/>
</dbReference>
<evidence type="ECO:0000256" key="1">
    <source>
        <dbReference type="SAM" id="Phobius"/>
    </source>
</evidence>
<evidence type="ECO:0000313" key="4">
    <source>
        <dbReference type="Proteomes" id="UP000019109"/>
    </source>
</evidence>
<sequence>MRITVLTYSRRRSHLIKKIIFFIILLALIYAIAISAVSAFAGWKLIHPERLNILDFSANIVPSYTDISFKDINGDFTLKGWYFNVTGSNKTIILAHGYGKNRLHFGENTIHLIKGLLDKGYNVLAFDFRNSGESEGNTTTFGVYEKNDLLGAIEYAKSKGSDTIVLMGFSTGASACILTAAESTDVDAVIADSPYAELNTYFEQNINILSGLPSIPFNKPITFATFLFANINSDDASPAKAIQAVSPRPVLLIHSKDDTKVPIENSRLIFKASNFSTTTFWEASGAGHDEIYQRHPEEYIKRVTDFLDKLPQPQNMSLL</sequence>
<feature type="domain" description="AB hydrolase-1" evidence="2">
    <location>
        <begin position="91"/>
        <end position="195"/>
    </location>
</feature>
<keyword evidence="3" id="KW-0378">Hydrolase</keyword>
<organism evidence="3 4">
    <name type="scientific">Acetivibrio straminisolvens JCM 21531</name>
    <dbReference type="NCBI Taxonomy" id="1294263"/>
    <lineage>
        <taxon>Bacteria</taxon>
        <taxon>Bacillati</taxon>
        <taxon>Bacillota</taxon>
        <taxon>Clostridia</taxon>
        <taxon>Eubacteriales</taxon>
        <taxon>Oscillospiraceae</taxon>
        <taxon>Acetivibrio</taxon>
    </lineage>
</organism>
<dbReference type="AlphaFoldDB" id="W4V4Y5"/>
<dbReference type="InterPro" id="IPR052920">
    <property type="entry name" value="DNA-binding_regulatory"/>
</dbReference>
<keyword evidence="4" id="KW-1185">Reference proteome</keyword>
<gene>
    <name evidence="3" type="ORF">JCM21531_1219</name>
</gene>
<dbReference type="GO" id="GO:0016787">
    <property type="term" value="F:hydrolase activity"/>
    <property type="evidence" value="ECO:0007669"/>
    <property type="project" value="UniProtKB-KW"/>
</dbReference>
<dbReference type="InterPro" id="IPR000073">
    <property type="entry name" value="AB_hydrolase_1"/>
</dbReference>
<reference evidence="3" key="1">
    <citation type="journal article" date="2014" name="Genome Announc.">
        <title>Draft Genome Sequence of Clostridium straminisolvens Strain JCM 21531T, Isolated from a Cellulose-Degrading Bacterial Community.</title>
        <authorList>
            <person name="Yuki M."/>
            <person name="Oshima K."/>
            <person name="Suda W."/>
            <person name="Sakamoto M."/>
            <person name="Kitamura K."/>
            <person name="Iida T."/>
            <person name="Hattori M."/>
            <person name="Ohkuma M."/>
        </authorList>
    </citation>
    <scope>NUCLEOTIDE SEQUENCE [LARGE SCALE GENOMIC DNA]</scope>
    <source>
        <strain evidence="3">JCM 21531</strain>
    </source>
</reference>
<keyword evidence="1" id="KW-0812">Transmembrane</keyword>
<feature type="transmembrane region" description="Helical" evidence="1">
    <location>
        <begin position="20"/>
        <end position="43"/>
    </location>
</feature>
<dbReference type="Gene3D" id="3.40.50.1820">
    <property type="entry name" value="alpha/beta hydrolase"/>
    <property type="match status" value="1"/>
</dbReference>
<dbReference type="OrthoDB" id="9776685at2"/>
<dbReference type="InterPro" id="IPR029058">
    <property type="entry name" value="AB_hydrolase_fold"/>
</dbReference>
<keyword evidence="1" id="KW-0472">Membrane</keyword>